<feature type="domain" description="Alpha-D-phosphohexomutase alpha/beta/alpha" evidence="13">
    <location>
        <begin position="433"/>
        <end position="530"/>
    </location>
</feature>
<dbReference type="Pfam" id="PF02878">
    <property type="entry name" value="PGM_PMM_I"/>
    <property type="match status" value="1"/>
</dbReference>
<evidence type="ECO:0000256" key="8">
    <source>
        <dbReference type="ARBA" id="ARBA00022842"/>
    </source>
</evidence>
<protein>
    <recommendedName>
        <fullName evidence="5">phosphomannomutase</fullName>
        <ecNumber evidence="5">5.4.2.8</ecNumber>
    </recommendedName>
</protein>
<keyword evidence="10" id="KW-0472">Membrane</keyword>
<dbReference type="InterPro" id="IPR005844">
    <property type="entry name" value="A-D-PHexomutase_a/b/a-I"/>
</dbReference>
<dbReference type="OrthoDB" id="9803322at2"/>
<dbReference type="Pfam" id="PF00408">
    <property type="entry name" value="PGM_PMM_IV"/>
    <property type="match status" value="1"/>
</dbReference>
<name>A0A3M0AEH6_9GAMM</name>
<proteinExistence type="inferred from homology"/>
<keyword evidence="8" id="KW-0460">Magnesium</keyword>
<dbReference type="InterPro" id="IPR016055">
    <property type="entry name" value="A-D-PHexomutase_a/b/a-I/II/III"/>
</dbReference>
<dbReference type="PRINTS" id="PR00509">
    <property type="entry name" value="PGMPMM"/>
</dbReference>
<evidence type="ECO:0000256" key="9">
    <source>
        <dbReference type="ARBA" id="ARBA00023235"/>
    </source>
</evidence>
<dbReference type="GO" id="GO:0004615">
    <property type="term" value="F:phosphomannomutase activity"/>
    <property type="evidence" value="ECO:0007669"/>
    <property type="project" value="UniProtKB-EC"/>
</dbReference>
<evidence type="ECO:0000259" key="12">
    <source>
        <dbReference type="Pfam" id="PF02878"/>
    </source>
</evidence>
<dbReference type="InterPro" id="IPR005846">
    <property type="entry name" value="A-D-PHexomutase_a/b/a-III"/>
</dbReference>
<evidence type="ECO:0000313" key="16">
    <source>
        <dbReference type="Proteomes" id="UP000267187"/>
    </source>
</evidence>
<comment type="similarity">
    <text evidence="4">Belongs to the phosphohexose mutase family.</text>
</comment>
<feature type="domain" description="Alpha-D-phosphohexomutase alpha/beta/alpha" evidence="14">
    <location>
        <begin position="535"/>
        <end position="646"/>
    </location>
</feature>
<evidence type="ECO:0000256" key="6">
    <source>
        <dbReference type="ARBA" id="ARBA00022553"/>
    </source>
</evidence>
<dbReference type="Gene3D" id="3.40.120.10">
    <property type="entry name" value="Alpha-D-Glucose-1,6-Bisphosphate, subunit A, domain 3"/>
    <property type="match status" value="3"/>
</dbReference>
<keyword evidence="16" id="KW-1185">Reference proteome</keyword>
<evidence type="ECO:0000256" key="2">
    <source>
        <dbReference type="ARBA" id="ARBA00001946"/>
    </source>
</evidence>
<accession>A0A3M0AEH6</accession>
<dbReference type="AlphaFoldDB" id="A0A3M0AEH6"/>
<organism evidence="15 16">
    <name type="scientific">Umboniibacter marinipuniceus</name>
    <dbReference type="NCBI Taxonomy" id="569599"/>
    <lineage>
        <taxon>Bacteria</taxon>
        <taxon>Pseudomonadati</taxon>
        <taxon>Pseudomonadota</taxon>
        <taxon>Gammaproteobacteria</taxon>
        <taxon>Cellvibrionales</taxon>
        <taxon>Cellvibrionaceae</taxon>
        <taxon>Umboniibacter</taxon>
    </lineage>
</organism>
<comment type="cofactor">
    <cofactor evidence="2">
        <name>Mg(2+)</name>
        <dbReference type="ChEBI" id="CHEBI:18420"/>
    </cofactor>
</comment>
<dbReference type="Pfam" id="PF02880">
    <property type="entry name" value="PGM_PMM_III"/>
    <property type="match status" value="1"/>
</dbReference>
<feature type="domain" description="Alpha-D-phosphohexomutase C-terminal" evidence="11">
    <location>
        <begin position="682"/>
        <end position="726"/>
    </location>
</feature>
<keyword evidence="9" id="KW-0413">Isomerase</keyword>
<comment type="catalytic activity">
    <reaction evidence="1">
        <text>alpha-D-mannose 1-phosphate = D-mannose 6-phosphate</text>
        <dbReference type="Rhea" id="RHEA:11140"/>
        <dbReference type="ChEBI" id="CHEBI:58409"/>
        <dbReference type="ChEBI" id="CHEBI:58735"/>
        <dbReference type="EC" id="5.4.2.8"/>
    </reaction>
</comment>
<dbReference type="GO" id="GO:0005975">
    <property type="term" value="P:carbohydrate metabolic process"/>
    <property type="evidence" value="ECO:0007669"/>
    <property type="project" value="InterPro"/>
</dbReference>
<evidence type="ECO:0000259" key="13">
    <source>
        <dbReference type="Pfam" id="PF02879"/>
    </source>
</evidence>
<evidence type="ECO:0000256" key="7">
    <source>
        <dbReference type="ARBA" id="ARBA00022723"/>
    </source>
</evidence>
<evidence type="ECO:0000256" key="1">
    <source>
        <dbReference type="ARBA" id="ARBA00000586"/>
    </source>
</evidence>
<dbReference type="GO" id="GO:0000287">
    <property type="term" value="F:magnesium ion binding"/>
    <property type="evidence" value="ECO:0007669"/>
    <property type="project" value="InterPro"/>
</dbReference>
<dbReference type="EC" id="5.4.2.8" evidence="5"/>
<evidence type="ECO:0000259" key="11">
    <source>
        <dbReference type="Pfam" id="PF00408"/>
    </source>
</evidence>
<dbReference type="SUPFAM" id="SSF55957">
    <property type="entry name" value="Phosphoglucomutase, C-terminal domain"/>
    <property type="match status" value="1"/>
</dbReference>
<evidence type="ECO:0000256" key="5">
    <source>
        <dbReference type="ARBA" id="ARBA00012730"/>
    </source>
</evidence>
<comment type="pathway">
    <text evidence="3">Nucleotide-sugar biosynthesis; GDP-alpha-D-mannose biosynthesis; alpha-D-mannose 1-phosphate from D-fructose 6-phosphate: step 2/2.</text>
</comment>
<evidence type="ECO:0000313" key="15">
    <source>
        <dbReference type="EMBL" id="RMA82079.1"/>
    </source>
</evidence>
<dbReference type="Gene3D" id="3.30.310.50">
    <property type="entry name" value="Alpha-D-phosphohexomutase, C-terminal domain"/>
    <property type="match status" value="1"/>
</dbReference>
<evidence type="ECO:0000259" key="14">
    <source>
        <dbReference type="Pfam" id="PF02880"/>
    </source>
</evidence>
<keyword evidence="7" id="KW-0479">Metal-binding</keyword>
<evidence type="ECO:0000256" key="10">
    <source>
        <dbReference type="SAM" id="Phobius"/>
    </source>
</evidence>
<dbReference type="PANTHER" id="PTHR43771:SF2">
    <property type="entry name" value="PHOSPHOMANNOMUTASE_PHOSPHOGLUCOMUTASE"/>
    <property type="match status" value="1"/>
</dbReference>
<keyword evidence="10" id="KW-0812">Transmembrane</keyword>
<evidence type="ECO:0000256" key="4">
    <source>
        <dbReference type="ARBA" id="ARBA00010231"/>
    </source>
</evidence>
<gene>
    <name evidence="15" type="ORF">DFR27_0026</name>
</gene>
<dbReference type="CDD" id="cd03089">
    <property type="entry name" value="PMM_PGM"/>
    <property type="match status" value="1"/>
</dbReference>
<dbReference type="Pfam" id="PF02879">
    <property type="entry name" value="PGM_PMM_II"/>
    <property type="match status" value="1"/>
</dbReference>
<keyword evidence="10" id="KW-1133">Transmembrane helix</keyword>
<dbReference type="InterPro" id="IPR005843">
    <property type="entry name" value="A-D-PHexomutase_C"/>
</dbReference>
<dbReference type="PROSITE" id="PS00710">
    <property type="entry name" value="PGM_PMM"/>
    <property type="match status" value="1"/>
</dbReference>
<dbReference type="RefSeq" id="WP_121875430.1">
    <property type="nucleotide sequence ID" value="NZ_REFJ01000001.1"/>
</dbReference>
<dbReference type="SUPFAM" id="SSF53738">
    <property type="entry name" value="Phosphoglucomutase, first 3 domains"/>
    <property type="match status" value="3"/>
</dbReference>
<feature type="domain" description="Alpha-D-phosphohexomutase alpha/beta/alpha" evidence="12">
    <location>
        <begin position="289"/>
        <end position="413"/>
    </location>
</feature>
<dbReference type="Proteomes" id="UP000267187">
    <property type="component" value="Unassembled WGS sequence"/>
</dbReference>
<sequence>MKFQIVWKAIATFAVAAAVAIAVPYFSLSFIDDDHESLQKQRVTEQAQRVRDVVVDGLRLAQLEFEQNLAEIIDEPLTKAGWNTLQDHHGEVVLAAKLSEVELDDSFTPPISWGDLRMIRAIGEDQLIEPEAFEFKDTWYLRLAKSVSLSGENESVVYLQTLPLNYFSELLLPQLATGRVILLQQLPQGRAQMILGQGAGDGVNRERIRINGIWMADFDASGQWLDQVERDTSIFYYALAMSALILLLGLVMARRIHQHEARLKGELQQGLRKSSTAHDAKWADVPHHVFRDYDIRGLADELSDELVLSLGRALGTKVLSTQGEGMYVCRDGRSSSPRLHKALVEGILSTGCHVIDIGTGPSGKLYYATEVGRHRSGVMITASHNPKAYNGFKMVIGGKVLDGKRVRDIKSLIVADQFVSGTGEYHEEQMDNEYLERLTQGITGTLSFKVAVDAGNGIAGPTALSALKLAGCEPKPLFCEPDGSFPNHDPDPSHLPNLDALRQRVIDEQADFGIALDGDGDRLFMIDELGQVVMPDKLLMLLARDVCARVPNAKVVYDIKSSSTIDEFVERYHGEGLVCKSGHSNVRNKMVREKAVLGGELSGHIFIADDWYGFDDGIYAALRIIQLLDQRQQTLGDFVATLPKSYSSAEIRIPVSADYSAHVLDLMNDHQDWNDIATFLLLDGVRVEFKDGWGLVRPSNTESAVTFRFESNTEAGLAAVRQRFYDLLSGAFDDIDWNELIEDLR</sequence>
<feature type="transmembrane region" description="Helical" evidence="10">
    <location>
        <begin position="234"/>
        <end position="253"/>
    </location>
</feature>
<dbReference type="InterPro" id="IPR005841">
    <property type="entry name" value="Alpha-D-phosphohexomutase_SF"/>
</dbReference>
<reference evidence="15 16" key="1">
    <citation type="submission" date="2018-10" db="EMBL/GenBank/DDBJ databases">
        <title>Genomic Encyclopedia of Type Strains, Phase IV (KMG-IV): sequencing the most valuable type-strain genomes for metagenomic binning, comparative biology and taxonomic classification.</title>
        <authorList>
            <person name="Goeker M."/>
        </authorList>
    </citation>
    <scope>NUCLEOTIDE SEQUENCE [LARGE SCALE GENOMIC DNA]</scope>
    <source>
        <strain evidence="15 16">DSM 25080</strain>
    </source>
</reference>
<dbReference type="EMBL" id="REFJ01000001">
    <property type="protein sequence ID" value="RMA82079.1"/>
    <property type="molecule type" value="Genomic_DNA"/>
</dbReference>
<comment type="caution">
    <text evidence="15">The sequence shown here is derived from an EMBL/GenBank/DDBJ whole genome shotgun (WGS) entry which is preliminary data.</text>
</comment>
<dbReference type="InterPro" id="IPR005845">
    <property type="entry name" value="A-D-PHexomutase_a/b/a-II"/>
</dbReference>
<dbReference type="InterPro" id="IPR016066">
    <property type="entry name" value="A-D-PHexomutase_CS"/>
</dbReference>
<evidence type="ECO:0000256" key="3">
    <source>
        <dbReference type="ARBA" id="ARBA00004699"/>
    </source>
</evidence>
<keyword evidence="6" id="KW-0597">Phosphoprotein</keyword>
<dbReference type="InterPro" id="IPR036900">
    <property type="entry name" value="A-D-PHexomutase_C_sf"/>
</dbReference>
<dbReference type="PANTHER" id="PTHR43771">
    <property type="entry name" value="PHOSPHOMANNOMUTASE"/>
    <property type="match status" value="1"/>
</dbReference>